<feature type="chain" id="PRO_5002141205" evidence="1">
    <location>
        <begin position="23"/>
        <end position="119"/>
    </location>
</feature>
<organism evidence="2 3">
    <name type="scientific">Vibrio owensii CAIM 1854 = LMG 25443</name>
    <dbReference type="NCBI Taxonomy" id="1229493"/>
    <lineage>
        <taxon>Bacteria</taxon>
        <taxon>Pseudomonadati</taxon>
        <taxon>Pseudomonadota</taxon>
        <taxon>Gammaproteobacteria</taxon>
        <taxon>Vibrionales</taxon>
        <taxon>Vibrionaceae</taxon>
        <taxon>Vibrio</taxon>
    </lineage>
</organism>
<dbReference type="RefSeq" id="WP_005442378.1">
    <property type="nucleotide sequence ID" value="NZ_BAOH01000028.1"/>
</dbReference>
<protein>
    <submittedName>
        <fullName evidence="2">Acyl-CoA synthetase</fullName>
    </submittedName>
</protein>
<gene>
    <name evidence="2" type="ORF">H735_18660</name>
</gene>
<proteinExistence type="predicted"/>
<dbReference type="GeneID" id="47101556"/>
<dbReference type="AlphaFoldDB" id="A0A0C1VPA3"/>
<dbReference type="PATRIC" id="fig|1229493.5.peg.3047"/>
<dbReference type="Pfam" id="PF11777">
    <property type="entry name" value="DUF3316"/>
    <property type="match status" value="1"/>
</dbReference>
<name>A0A0C1VPA3_9VIBR</name>
<comment type="caution">
    <text evidence="2">The sequence shown here is derived from an EMBL/GenBank/DDBJ whole genome shotgun (WGS) entry which is preliminary data.</text>
</comment>
<accession>A0A0C1VPA3</accession>
<dbReference type="PIRSF" id="PIRSF028299">
    <property type="entry name" value="UCP028299"/>
    <property type="match status" value="1"/>
</dbReference>
<sequence>MKRLITLASLIALTATPIAAIAGGYQWTNNSRTIHGNVVDSKQAAYDMGFEMIKNYQSKSSAQLRDEFKSSFDIVDRQSFSITNAKVTVDEFLQDNGQIAYQPILNVKYEYRMREPGNR</sequence>
<evidence type="ECO:0000313" key="2">
    <source>
        <dbReference type="EMBL" id="KIF51693.1"/>
    </source>
</evidence>
<keyword evidence="1" id="KW-0732">Signal</keyword>
<dbReference type="EMBL" id="JPRD01000031">
    <property type="protein sequence ID" value="KIF51693.1"/>
    <property type="molecule type" value="Genomic_DNA"/>
</dbReference>
<evidence type="ECO:0000313" key="3">
    <source>
        <dbReference type="Proteomes" id="UP000031586"/>
    </source>
</evidence>
<dbReference type="InterPro" id="IPR016879">
    <property type="entry name" value="UCP028299"/>
</dbReference>
<dbReference type="Proteomes" id="UP000031586">
    <property type="component" value="Unassembled WGS sequence"/>
</dbReference>
<evidence type="ECO:0000256" key="1">
    <source>
        <dbReference type="SAM" id="SignalP"/>
    </source>
</evidence>
<feature type="signal peptide" evidence="1">
    <location>
        <begin position="1"/>
        <end position="22"/>
    </location>
</feature>
<reference evidence="2 3" key="1">
    <citation type="submission" date="2014-07" db="EMBL/GenBank/DDBJ databases">
        <title>Unique and conserved regions in Vibrio harveyi and related species in comparison with the shrimp pathogen Vibrio harveyi CAIM 1792.</title>
        <authorList>
            <person name="Espinoza-Valles I."/>
            <person name="Vora G."/>
            <person name="Leekitcharoenphon P."/>
            <person name="Ussery D."/>
            <person name="Hoj L."/>
            <person name="Gomez-Gil B."/>
        </authorList>
    </citation>
    <scope>NUCLEOTIDE SEQUENCE [LARGE SCALE GENOMIC DNA]</scope>
    <source>
        <strain evidence="3">CAIM 1854 / LMG 25443</strain>
    </source>
</reference>